<evidence type="ECO:0000313" key="1">
    <source>
        <dbReference type="EMBL" id="KOO65815.1"/>
    </source>
</evidence>
<comment type="caution">
    <text evidence="1">The sequence shown here is derived from an EMBL/GenBank/DDBJ whole genome shotgun (WGS) entry which is preliminary data.</text>
</comment>
<dbReference type="Proteomes" id="UP000036951">
    <property type="component" value="Unassembled WGS sequence"/>
</dbReference>
<name>A0A8E1QZ23_9BACT</name>
<accession>A0A8E1QZ23</accession>
<keyword evidence="2" id="KW-1185">Reference proteome</keyword>
<organism evidence="1 2">
    <name type="scientific">Xylanibacter rarus</name>
    <dbReference type="NCBI Taxonomy" id="1676614"/>
    <lineage>
        <taxon>Bacteria</taxon>
        <taxon>Pseudomonadati</taxon>
        <taxon>Bacteroidota</taxon>
        <taxon>Bacteroidia</taxon>
        <taxon>Bacteroidales</taxon>
        <taxon>Prevotellaceae</taxon>
        <taxon>Xylanibacter</taxon>
    </lineage>
</organism>
<gene>
    <name evidence="1" type="ORF">ACU52_14225</name>
</gene>
<dbReference type="AlphaFoldDB" id="A0A8E1QZ23"/>
<protein>
    <submittedName>
        <fullName evidence="1">Uncharacterized protein</fullName>
    </submittedName>
</protein>
<reference evidence="1 2" key="1">
    <citation type="submission" date="2015-06" db="EMBL/GenBank/DDBJ databases">
        <title>Prevotella sp. 109, sp. nov., a novel member of the family Prevotellaceae isolated from human faeces.</title>
        <authorList>
            <person name="Shkoporov A.N."/>
            <person name="Chaplin A.V."/>
            <person name="Kafarskaia L.I."/>
            <person name="Efimov B.A."/>
        </authorList>
    </citation>
    <scope>NUCLEOTIDE SEQUENCE [LARGE SCALE GENOMIC DNA]</scope>
    <source>
        <strain evidence="1 2">109</strain>
    </source>
</reference>
<dbReference type="EMBL" id="LFQU01000052">
    <property type="protein sequence ID" value="KOO65815.1"/>
    <property type="molecule type" value="Genomic_DNA"/>
</dbReference>
<sequence>MTQEREIKQAGMDENHTLIANFKDRWQNLNEFEFKRKKTANWFHRISFQINFYGVIKSKSN</sequence>
<evidence type="ECO:0000313" key="2">
    <source>
        <dbReference type="Proteomes" id="UP000036951"/>
    </source>
</evidence>
<proteinExistence type="predicted"/>